<evidence type="ECO:0000313" key="2">
    <source>
        <dbReference type="Proteomes" id="UP001595190"/>
    </source>
</evidence>
<sequence>MDKGPTDPVAAVAFEEAVRITLIVIWEASDQVCGKRLKALLSLLLLALQCNHHLNLGIEMRRKILSMKQRHG</sequence>
<reference evidence="1 2" key="1">
    <citation type="submission" date="2024-09" db="EMBL/GenBank/DDBJ databases">
        <title>Description of Labrys sedimenti sp. nov., isolated from a diclofenac-degrading enrichment culture, and genome-based reclassification of Labrys portucalensis as a later heterotypic synonym of Labrys neptuniae.</title>
        <authorList>
            <person name="Tancsics A."/>
            <person name="Csepanyi A."/>
        </authorList>
    </citation>
    <scope>NUCLEOTIDE SEQUENCE [LARGE SCALE GENOMIC DNA]</scope>
    <source>
        <strain evidence="1 2">LMG 23412</strain>
    </source>
</reference>
<organism evidence="1 2">
    <name type="scientific">Labrys neptuniae</name>
    <dbReference type="NCBI Taxonomy" id="376174"/>
    <lineage>
        <taxon>Bacteria</taxon>
        <taxon>Pseudomonadati</taxon>
        <taxon>Pseudomonadota</taxon>
        <taxon>Alphaproteobacteria</taxon>
        <taxon>Hyphomicrobiales</taxon>
        <taxon>Xanthobacteraceae</taxon>
        <taxon>Labrys</taxon>
    </lineage>
</organism>
<gene>
    <name evidence="1" type="ORF">ACETRX_35690</name>
</gene>
<accession>A0ABV6ZS34</accession>
<evidence type="ECO:0000313" key="1">
    <source>
        <dbReference type="EMBL" id="MFC2254961.1"/>
    </source>
</evidence>
<protein>
    <submittedName>
        <fullName evidence="1">Uncharacterized protein</fullName>
    </submittedName>
</protein>
<proteinExistence type="predicted"/>
<name>A0ABV6ZS34_9HYPH</name>
<dbReference type="EMBL" id="JBHGPK010000056">
    <property type="protein sequence ID" value="MFC2254961.1"/>
    <property type="molecule type" value="Genomic_DNA"/>
</dbReference>
<comment type="caution">
    <text evidence="1">The sequence shown here is derived from an EMBL/GenBank/DDBJ whole genome shotgun (WGS) entry which is preliminary data.</text>
</comment>
<dbReference type="Proteomes" id="UP001595190">
    <property type="component" value="Unassembled WGS sequence"/>
</dbReference>
<dbReference type="RefSeq" id="WP_394315548.1">
    <property type="nucleotide sequence ID" value="NZ_JBHGPK010000056.1"/>
</dbReference>